<comment type="caution">
    <text evidence="1">The sequence shown here is derived from an EMBL/GenBank/DDBJ whole genome shotgun (WGS) entry which is preliminary data.</text>
</comment>
<accession>X1CSB4</accession>
<sequence>ADWQIFKKIGGQGLPKDMRFLYRYLDPFSFASLPVNRFVAYTDNACIGIGTSECPPYHKEEGVDILKELGIRITYGEPVTESTAQRIGDDEHARIIRQYTELKTIRKVSKKVHRSLDRIRAHLHQHNKEVIMHGKCQRCSAARSDLADTEIQIGRKHP</sequence>
<feature type="non-terminal residue" evidence="1">
    <location>
        <position position="1"/>
    </location>
</feature>
<organism evidence="1">
    <name type="scientific">marine sediment metagenome</name>
    <dbReference type="NCBI Taxonomy" id="412755"/>
    <lineage>
        <taxon>unclassified sequences</taxon>
        <taxon>metagenomes</taxon>
        <taxon>ecological metagenomes</taxon>
    </lineage>
</organism>
<evidence type="ECO:0000313" key="1">
    <source>
        <dbReference type="EMBL" id="GAH10672.1"/>
    </source>
</evidence>
<gene>
    <name evidence="1" type="ORF">S01H4_56020</name>
</gene>
<name>X1CSB4_9ZZZZ</name>
<dbReference type="AlphaFoldDB" id="X1CSB4"/>
<proteinExistence type="predicted"/>
<dbReference type="EMBL" id="BART01032412">
    <property type="protein sequence ID" value="GAH10672.1"/>
    <property type="molecule type" value="Genomic_DNA"/>
</dbReference>
<protein>
    <submittedName>
        <fullName evidence="1">Uncharacterized protein</fullName>
    </submittedName>
</protein>
<reference evidence="1" key="1">
    <citation type="journal article" date="2014" name="Front. Microbiol.">
        <title>High frequency of phylogenetically diverse reductive dehalogenase-homologous genes in deep subseafloor sedimentary metagenomes.</title>
        <authorList>
            <person name="Kawai M."/>
            <person name="Futagami T."/>
            <person name="Toyoda A."/>
            <person name="Takaki Y."/>
            <person name="Nishi S."/>
            <person name="Hori S."/>
            <person name="Arai W."/>
            <person name="Tsubouchi T."/>
            <person name="Morono Y."/>
            <person name="Uchiyama I."/>
            <person name="Ito T."/>
            <person name="Fujiyama A."/>
            <person name="Inagaki F."/>
            <person name="Takami H."/>
        </authorList>
    </citation>
    <scope>NUCLEOTIDE SEQUENCE</scope>
    <source>
        <strain evidence="1">Expedition CK06-06</strain>
    </source>
</reference>